<proteinExistence type="predicted"/>
<evidence type="ECO:0000256" key="1">
    <source>
        <dbReference type="SAM" id="SignalP"/>
    </source>
</evidence>
<evidence type="ECO:0000313" key="3">
    <source>
        <dbReference type="Proteomes" id="UP001215151"/>
    </source>
</evidence>
<evidence type="ECO:0008006" key="4">
    <source>
        <dbReference type="Google" id="ProtNLM"/>
    </source>
</evidence>
<organism evidence="2 3">
    <name type="scientific">Trametes cubensis</name>
    <dbReference type="NCBI Taxonomy" id="1111947"/>
    <lineage>
        <taxon>Eukaryota</taxon>
        <taxon>Fungi</taxon>
        <taxon>Dikarya</taxon>
        <taxon>Basidiomycota</taxon>
        <taxon>Agaricomycotina</taxon>
        <taxon>Agaricomycetes</taxon>
        <taxon>Polyporales</taxon>
        <taxon>Polyporaceae</taxon>
        <taxon>Trametes</taxon>
    </lineage>
</organism>
<keyword evidence="3" id="KW-1185">Reference proteome</keyword>
<feature type="signal peptide" evidence="1">
    <location>
        <begin position="1"/>
        <end position="19"/>
    </location>
</feature>
<gene>
    <name evidence="2" type="ORF">ONZ51_g9506</name>
</gene>
<keyword evidence="1" id="KW-0732">Signal</keyword>
<dbReference type="EMBL" id="JAPEVG010000327">
    <property type="protein sequence ID" value="KAJ8468634.1"/>
    <property type="molecule type" value="Genomic_DNA"/>
</dbReference>
<name>A0AAD7TMC7_9APHY</name>
<comment type="caution">
    <text evidence="2">The sequence shown here is derived from an EMBL/GenBank/DDBJ whole genome shotgun (WGS) entry which is preliminary data.</text>
</comment>
<sequence>MRPFILAAFLALFASQVFARINITIPGLGNITASRFLQVNDPVFTDATCQSTCSNATTIVQQCGDDNDACLCGPAATGAIHSCQQCMFTDLIHLNRRPEDPPRRFGASPDRYVCHVEGVALTTLFVRQLTALWWGITAYATACTNVSKVDVGHDFITLALPADWDGPFGQGLNTFGTVVSVMAATVLGAGLITVVNTM</sequence>
<dbReference type="Proteomes" id="UP001215151">
    <property type="component" value="Unassembled WGS sequence"/>
</dbReference>
<reference evidence="2" key="1">
    <citation type="submission" date="2022-11" db="EMBL/GenBank/DDBJ databases">
        <title>Genome Sequence of Cubamyces cubensis.</title>
        <authorList>
            <person name="Buettner E."/>
        </authorList>
    </citation>
    <scope>NUCLEOTIDE SEQUENCE</scope>
    <source>
        <strain evidence="2">MPL-01</strain>
    </source>
</reference>
<dbReference type="AlphaFoldDB" id="A0AAD7TMC7"/>
<accession>A0AAD7TMC7</accession>
<evidence type="ECO:0000313" key="2">
    <source>
        <dbReference type="EMBL" id="KAJ8468634.1"/>
    </source>
</evidence>
<protein>
    <recommendedName>
        <fullName evidence="4">Extracellular membrane protein CFEM domain-containing protein</fullName>
    </recommendedName>
</protein>
<feature type="chain" id="PRO_5041910380" description="Extracellular membrane protein CFEM domain-containing protein" evidence="1">
    <location>
        <begin position="20"/>
        <end position="198"/>
    </location>
</feature>